<accession>A0ABX1R9A5</accession>
<evidence type="ECO:0000313" key="5">
    <source>
        <dbReference type="Proteomes" id="UP001296706"/>
    </source>
</evidence>
<sequence length="237" mass="24679">MRIEGATALVTGARRGIGLAFAQALLDHGAATVYAGVRDPSTTTVADARLIPLALDVTDPDQVAAAAEQVGDALIVINNSGVQSGVGLFEGDLDGARREMEVNYFGTWSVSRAFAPVLARNGGGALVNMLSVASWRARVPAVGYAASKSAEWALTNALRTGLRDQGTLVVGVHVGYVDTEFVTNIDAPKVTAESVAAQTIDAILHDRPEVLADEPARTVKAALSYRVQGDPTADIPD</sequence>
<evidence type="ECO:0000256" key="2">
    <source>
        <dbReference type="ARBA" id="ARBA00023002"/>
    </source>
</evidence>
<dbReference type="InterPro" id="IPR002347">
    <property type="entry name" value="SDR_fam"/>
</dbReference>
<evidence type="ECO:0000313" key="4">
    <source>
        <dbReference type="EMBL" id="NMH76963.1"/>
    </source>
</evidence>
<evidence type="ECO:0000256" key="1">
    <source>
        <dbReference type="ARBA" id="ARBA00006484"/>
    </source>
</evidence>
<dbReference type="PRINTS" id="PR00081">
    <property type="entry name" value="GDHRDH"/>
</dbReference>
<comment type="caution">
    <text evidence="4">The sequence shown here is derived from an EMBL/GenBank/DDBJ whole genome shotgun (WGS) entry which is preliminary data.</text>
</comment>
<evidence type="ECO:0000256" key="3">
    <source>
        <dbReference type="RuleBase" id="RU000363"/>
    </source>
</evidence>
<dbReference type="SUPFAM" id="SSF51735">
    <property type="entry name" value="NAD(P)-binding Rossmann-fold domains"/>
    <property type="match status" value="1"/>
</dbReference>
<proteinExistence type="inferred from homology"/>
<dbReference type="NCBIfam" id="NF006119">
    <property type="entry name" value="PRK08264.1-5"/>
    <property type="match status" value="1"/>
</dbReference>
<dbReference type="PANTHER" id="PTHR43669:SF3">
    <property type="entry name" value="ALCOHOL DEHYDROGENASE, PUTATIVE (AFU_ORTHOLOGUE AFUA_3G03445)-RELATED"/>
    <property type="match status" value="1"/>
</dbReference>
<comment type="similarity">
    <text evidence="1 3">Belongs to the short-chain dehydrogenases/reductases (SDR) family.</text>
</comment>
<dbReference type="Proteomes" id="UP001296706">
    <property type="component" value="Unassembled WGS sequence"/>
</dbReference>
<keyword evidence="2" id="KW-0560">Oxidoreductase</keyword>
<name>A0ABX1R9A5_9PSEU</name>
<dbReference type="RefSeq" id="WP_169395040.1">
    <property type="nucleotide sequence ID" value="NZ_BAAAJH010000013.1"/>
</dbReference>
<gene>
    <name evidence="4" type="ORF">HF577_07615</name>
</gene>
<dbReference type="Gene3D" id="3.40.50.720">
    <property type="entry name" value="NAD(P)-binding Rossmann-like Domain"/>
    <property type="match status" value="1"/>
</dbReference>
<keyword evidence="5" id="KW-1185">Reference proteome</keyword>
<dbReference type="PANTHER" id="PTHR43669">
    <property type="entry name" value="5-KETO-D-GLUCONATE 5-REDUCTASE"/>
    <property type="match status" value="1"/>
</dbReference>
<reference evidence="4 5" key="1">
    <citation type="submission" date="2020-04" db="EMBL/GenBank/DDBJ databases">
        <authorList>
            <person name="Klaysubun C."/>
            <person name="Duangmal K."/>
            <person name="Lipun K."/>
        </authorList>
    </citation>
    <scope>NUCLEOTIDE SEQUENCE [LARGE SCALE GENOMIC DNA]</scope>
    <source>
        <strain evidence="4 5">JCM 11839</strain>
    </source>
</reference>
<protein>
    <submittedName>
        <fullName evidence="4">SDR family oxidoreductase</fullName>
    </submittedName>
</protein>
<dbReference type="EMBL" id="JAAXKY010000016">
    <property type="protein sequence ID" value="NMH76963.1"/>
    <property type="molecule type" value="Genomic_DNA"/>
</dbReference>
<dbReference type="InterPro" id="IPR036291">
    <property type="entry name" value="NAD(P)-bd_dom_sf"/>
</dbReference>
<dbReference type="Pfam" id="PF00106">
    <property type="entry name" value="adh_short"/>
    <property type="match status" value="1"/>
</dbReference>
<dbReference type="PRINTS" id="PR00080">
    <property type="entry name" value="SDRFAMILY"/>
</dbReference>
<organism evidence="4 5">
    <name type="scientific">Pseudonocardia xinjiangensis</name>
    <dbReference type="NCBI Taxonomy" id="75289"/>
    <lineage>
        <taxon>Bacteria</taxon>
        <taxon>Bacillati</taxon>
        <taxon>Actinomycetota</taxon>
        <taxon>Actinomycetes</taxon>
        <taxon>Pseudonocardiales</taxon>
        <taxon>Pseudonocardiaceae</taxon>
        <taxon>Pseudonocardia</taxon>
    </lineage>
</organism>